<dbReference type="Pfam" id="PF09335">
    <property type="entry name" value="VTT_dom"/>
    <property type="match status" value="1"/>
</dbReference>
<dbReference type="AlphaFoldDB" id="A0A9Q2P529"/>
<reference evidence="3 6" key="1">
    <citation type="submission" date="2021-01" db="EMBL/GenBank/DDBJ databases">
        <title>Diatom-associated Roseobacters Show Island Model of Population Structure.</title>
        <authorList>
            <person name="Qu L."/>
            <person name="Feng X."/>
            <person name="Chen Y."/>
            <person name="Li L."/>
            <person name="Wang X."/>
            <person name="Hu Z."/>
            <person name="Wang H."/>
            <person name="Luo H."/>
        </authorList>
    </citation>
    <scope>NUCLEOTIDE SEQUENCE</scope>
    <source>
        <strain evidence="4 6">CC28-63</strain>
        <strain evidence="3">CC28-69</strain>
    </source>
</reference>
<keyword evidence="1" id="KW-0472">Membrane</keyword>
<proteinExistence type="predicted"/>
<dbReference type="EMBL" id="JAFBXE010000008">
    <property type="protein sequence ID" value="MBM2413378.1"/>
    <property type="molecule type" value="Genomic_DNA"/>
</dbReference>
<keyword evidence="1" id="KW-1133">Transmembrane helix</keyword>
<evidence type="ECO:0000259" key="2">
    <source>
        <dbReference type="Pfam" id="PF09335"/>
    </source>
</evidence>
<dbReference type="InterPro" id="IPR032816">
    <property type="entry name" value="VTT_dom"/>
</dbReference>
<feature type="transmembrane region" description="Helical" evidence="1">
    <location>
        <begin position="171"/>
        <end position="190"/>
    </location>
</feature>
<keyword evidence="1" id="KW-0812">Transmembrane</keyword>
<feature type="domain" description="VTT" evidence="2">
    <location>
        <begin position="30"/>
        <end position="156"/>
    </location>
</feature>
<dbReference type="GO" id="GO:0005886">
    <property type="term" value="C:plasma membrane"/>
    <property type="evidence" value="ECO:0007669"/>
    <property type="project" value="TreeGrafter"/>
</dbReference>
<evidence type="ECO:0000313" key="5">
    <source>
        <dbReference type="Proteomes" id="UP000755667"/>
    </source>
</evidence>
<dbReference type="Proteomes" id="UP000755667">
    <property type="component" value="Unassembled WGS sequence"/>
</dbReference>
<feature type="transmembrane region" description="Helical" evidence="1">
    <location>
        <begin position="145"/>
        <end position="165"/>
    </location>
</feature>
<accession>A0A9Q2P529</accession>
<evidence type="ECO:0000313" key="6">
    <source>
        <dbReference type="Proteomes" id="UP000809440"/>
    </source>
</evidence>
<sequence length="203" mass="21420">MSDVLFGLVADYGVWVLAASCFLSCLLVPIPTSLLMLAGGGFVAAGDLDGGTAFAGAWMGAMLGDQTGFAIGRRFGPLLERFATKRAARKKLYAKASDTVRRKGEIGVFFSTWLFAPLGPWVNLAAGASGLGWLRFTLWDSAGEAIWVAGYIALGYSFAGQLTLISDLTSSLSGFLAAGAITLLLGWMLLKRIKKRGVGSRVV</sequence>
<dbReference type="Proteomes" id="UP000809440">
    <property type="component" value="Unassembled WGS sequence"/>
</dbReference>
<organism evidence="3 5">
    <name type="scientific">Marivita cryptomonadis</name>
    <dbReference type="NCBI Taxonomy" id="505252"/>
    <lineage>
        <taxon>Bacteria</taxon>
        <taxon>Pseudomonadati</taxon>
        <taxon>Pseudomonadota</taxon>
        <taxon>Alphaproteobacteria</taxon>
        <taxon>Rhodobacterales</taxon>
        <taxon>Roseobacteraceae</taxon>
        <taxon>Marivita</taxon>
    </lineage>
</organism>
<comment type="caution">
    <text evidence="3">The sequence shown here is derived from an EMBL/GenBank/DDBJ whole genome shotgun (WGS) entry which is preliminary data.</text>
</comment>
<evidence type="ECO:0000256" key="1">
    <source>
        <dbReference type="SAM" id="Phobius"/>
    </source>
</evidence>
<name>A0A9Q2P529_9RHOB</name>
<dbReference type="OrthoDB" id="9782291at2"/>
<dbReference type="InterPro" id="IPR051311">
    <property type="entry name" value="DedA_domain"/>
</dbReference>
<dbReference type="PANTHER" id="PTHR42709:SF2">
    <property type="entry name" value="INNER MEMBRANE PROTEIN YOHD"/>
    <property type="match status" value="1"/>
</dbReference>
<dbReference type="PANTHER" id="PTHR42709">
    <property type="entry name" value="ALKALINE PHOSPHATASE LIKE PROTEIN"/>
    <property type="match status" value="1"/>
</dbReference>
<evidence type="ECO:0000313" key="4">
    <source>
        <dbReference type="EMBL" id="MBM2418047.1"/>
    </source>
</evidence>
<evidence type="ECO:0000313" key="3">
    <source>
        <dbReference type="EMBL" id="MBM2413378.1"/>
    </source>
</evidence>
<keyword evidence="6" id="KW-1185">Reference proteome</keyword>
<dbReference type="EMBL" id="JAFBXF010000008">
    <property type="protein sequence ID" value="MBM2418047.1"/>
    <property type="molecule type" value="Genomic_DNA"/>
</dbReference>
<feature type="transmembrane region" description="Helical" evidence="1">
    <location>
        <begin position="12"/>
        <end position="30"/>
    </location>
</feature>
<protein>
    <submittedName>
        <fullName evidence="3">DedA family protein</fullName>
    </submittedName>
</protein>
<gene>
    <name evidence="3" type="ORF">JQX41_13765</name>
    <name evidence="4" type="ORF">JQX48_13775</name>
</gene>